<dbReference type="AlphaFoldDB" id="A0A2T8F4P4"/>
<dbReference type="EMBL" id="QDGZ01000016">
    <property type="protein sequence ID" value="PVG80685.1"/>
    <property type="molecule type" value="Genomic_DNA"/>
</dbReference>
<evidence type="ECO:0000313" key="3">
    <source>
        <dbReference type="Proteomes" id="UP000246018"/>
    </source>
</evidence>
<sequence length="141" mass="14424">MSITTLAPARTRSAAARATGVALAAAVLGNLVVWGAARLLGADFHVVRPDGAAFTVGAGPVVVFTVGSIVVGGLALVVASRLSTRAWSALAWLGLAIGILTVPMPFTVTADLDTQLALVVMHLLTGLAWFVALRRGVTRPE</sequence>
<keyword evidence="1" id="KW-0812">Transmembrane</keyword>
<keyword evidence="3" id="KW-1185">Reference proteome</keyword>
<evidence type="ECO:0000256" key="1">
    <source>
        <dbReference type="SAM" id="Phobius"/>
    </source>
</evidence>
<comment type="caution">
    <text evidence="2">The sequence shown here is derived from an EMBL/GenBank/DDBJ whole genome shotgun (WGS) entry which is preliminary data.</text>
</comment>
<feature type="transmembrane region" description="Helical" evidence="1">
    <location>
        <begin position="21"/>
        <end position="40"/>
    </location>
</feature>
<feature type="transmembrane region" description="Helical" evidence="1">
    <location>
        <begin position="89"/>
        <end position="108"/>
    </location>
</feature>
<protein>
    <submittedName>
        <fullName evidence="2">Uncharacterized protein</fullName>
    </submittedName>
</protein>
<evidence type="ECO:0000313" key="2">
    <source>
        <dbReference type="EMBL" id="PVG80685.1"/>
    </source>
</evidence>
<keyword evidence="1" id="KW-1133">Transmembrane helix</keyword>
<dbReference type="RefSeq" id="WP_116574580.1">
    <property type="nucleotide sequence ID" value="NZ_QDGZ01000016.1"/>
</dbReference>
<dbReference type="Proteomes" id="UP000246018">
    <property type="component" value="Unassembled WGS sequence"/>
</dbReference>
<feature type="transmembrane region" description="Helical" evidence="1">
    <location>
        <begin position="114"/>
        <end position="133"/>
    </location>
</feature>
<feature type="transmembrane region" description="Helical" evidence="1">
    <location>
        <begin position="52"/>
        <end position="77"/>
    </location>
</feature>
<reference evidence="2 3" key="1">
    <citation type="submission" date="2018-04" db="EMBL/GenBank/DDBJ databases">
        <title>Genome of Nocardioides gansuensis WSJ-1.</title>
        <authorList>
            <person name="Wu S."/>
            <person name="Wang G."/>
        </authorList>
    </citation>
    <scope>NUCLEOTIDE SEQUENCE [LARGE SCALE GENOMIC DNA]</scope>
    <source>
        <strain evidence="2 3">WSJ-1</strain>
    </source>
</reference>
<organism evidence="2 3">
    <name type="scientific">Nocardioides gansuensis</name>
    <dbReference type="NCBI Taxonomy" id="2138300"/>
    <lineage>
        <taxon>Bacteria</taxon>
        <taxon>Bacillati</taxon>
        <taxon>Actinomycetota</taxon>
        <taxon>Actinomycetes</taxon>
        <taxon>Propionibacteriales</taxon>
        <taxon>Nocardioidaceae</taxon>
        <taxon>Nocardioides</taxon>
    </lineage>
</organism>
<dbReference type="Pfam" id="PF19545">
    <property type="entry name" value="DUF6069"/>
    <property type="match status" value="1"/>
</dbReference>
<accession>A0A2T8F4P4</accession>
<keyword evidence="1" id="KW-0472">Membrane</keyword>
<proteinExistence type="predicted"/>
<gene>
    <name evidence="2" type="ORF">DDE18_22050</name>
</gene>
<dbReference type="InterPro" id="IPR045713">
    <property type="entry name" value="DUF6069"/>
</dbReference>
<name>A0A2T8F4P4_9ACTN</name>